<keyword evidence="6" id="KW-1185">Reference proteome</keyword>
<dbReference type="Pfam" id="PF25549">
    <property type="entry name" value="DUF7927"/>
    <property type="match status" value="2"/>
</dbReference>
<proteinExistence type="predicted"/>
<feature type="domain" description="DUF7927" evidence="4">
    <location>
        <begin position="600"/>
        <end position="706"/>
    </location>
</feature>
<organism evidence="5 6">
    <name type="scientific">Lentzea indica</name>
    <dbReference type="NCBI Taxonomy" id="2604800"/>
    <lineage>
        <taxon>Bacteria</taxon>
        <taxon>Bacillati</taxon>
        <taxon>Actinomycetota</taxon>
        <taxon>Actinomycetes</taxon>
        <taxon>Pseudonocardiales</taxon>
        <taxon>Pseudonocardiaceae</taxon>
        <taxon>Lentzea</taxon>
    </lineage>
</organism>
<feature type="signal peptide" evidence="3">
    <location>
        <begin position="1"/>
        <end position="22"/>
    </location>
</feature>
<reference evidence="5 6" key="1">
    <citation type="submission" date="2019-08" db="EMBL/GenBank/DDBJ databases">
        <title>Lentzea from Indian Himalayas.</title>
        <authorList>
            <person name="Mandal S."/>
            <person name="Mallick Gupta A."/>
            <person name="Maiti P.K."/>
            <person name="Sarkar J."/>
            <person name="Mandal S."/>
        </authorList>
    </citation>
    <scope>NUCLEOTIDE SEQUENCE [LARGE SCALE GENOMIC DNA]</scope>
    <source>
        <strain evidence="5 6">PSKA42</strain>
    </source>
</reference>
<protein>
    <submittedName>
        <fullName evidence="5">DUF11 domain-containing protein</fullName>
    </submittedName>
</protein>
<evidence type="ECO:0000256" key="3">
    <source>
        <dbReference type="SAM" id="SignalP"/>
    </source>
</evidence>
<dbReference type="NCBIfam" id="TIGR01451">
    <property type="entry name" value="B_ant_repeat"/>
    <property type="match status" value="2"/>
</dbReference>
<comment type="caution">
    <text evidence="5">The sequence shown here is derived from an EMBL/GenBank/DDBJ whole genome shotgun (WGS) entry which is preliminary data.</text>
</comment>
<gene>
    <name evidence="5" type="ORF">FXN61_36440</name>
</gene>
<name>A0ABX1FTU9_9PSEU</name>
<dbReference type="InterPro" id="IPR047589">
    <property type="entry name" value="DUF11_rpt"/>
</dbReference>
<dbReference type="PANTHER" id="PTHR34819">
    <property type="entry name" value="LARGE CYSTEINE-RICH PERIPLASMIC PROTEIN OMCB"/>
    <property type="match status" value="1"/>
</dbReference>
<feature type="chain" id="PRO_5046128740" evidence="3">
    <location>
        <begin position="23"/>
        <end position="1843"/>
    </location>
</feature>
<evidence type="ECO:0000256" key="2">
    <source>
        <dbReference type="SAM" id="Phobius"/>
    </source>
</evidence>
<evidence type="ECO:0000313" key="5">
    <source>
        <dbReference type="EMBL" id="NKE61957.1"/>
    </source>
</evidence>
<keyword evidence="2" id="KW-0472">Membrane</keyword>
<evidence type="ECO:0000256" key="1">
    <source>
        <dbReference type="SAM" id="MobiDB-lite"/>
    </source>
</evidence>
<feature type="domain" description="DUF7927" evidence="4">
    <location>
        <begin position="477"/>
        <end position="591"/>
    </location>
</feature>
<dbReference type="Proteomes" id="UP001515943">
    <property type="component" value="Unassembled WGS sequence"/>
</dbReference>
<feature type="region of interest" description="Disordered" evidence="1">
    <location>
        <begin position="844"/>
        <end position="863"/>
    </location>
</feature>
<keyword evidence="2" id="KW-0812">Transmembrane</keyword>
<dbReference type="InterPro" id="IPR057687">
    <property type="entry name" value="DUF7927"/>
</dbReference>
<accession>A0ABX1FTU9</accession>
<evidence type="ECO:0000313" key="6">
    <source>
        <dbReference type="Proteomes" id="UP001515943"/>
    </source>
</evidence>
<dbReference type="InterPro" id="IPR013783">
    <property type="entry name" value="Ig-like_fold"/>
</dbReference>
<sequence length="1843" mass="187800">MSCWTRLAGVCAVAVLLGTALTASLAHPAQQAERPAGLADTRLRSPQTFFAYLNPGENLDVSFVKDDDAAGSLAEDLIVAVRRPSGADVSCTISDGDPEGSACAWSALTAPVAGIWAVEVTMSACPPTGICGRDRYSWSVTVQRGATDVPGRVWSERFAMNQDPSTPPVDISFWYQSEFGYTYLATYRGYHGIDSTFEADSFGIVQNGTCTPAYQSSATLRPAAGACGGTFKLFFESPASDLPPAATRWNGVTDWIRPPAPATPVITGGTFTPSAPSVRAGTLSFDLSGYSGPLTVHVDVNDDGDHTDPVDRSLPITADAGAVAVPFDGLDGSGAAIPVGQAFSFEVVVDRVAEIHFINADVELRGGGIDVLRLNGPPHGRTTLQWNDTAFPKPDPDRCGTTPITDGRAGTGSAGGVHGWDLGTCGSVAGANADDGVHGAWGDLRAIEDWTYVPVLVTHTVRVQDRDIRIARTASRPTARQGDVVTYTITVENTVGHALTATDQVELTDDLSGVLDDAKVEGLPVATSGTASFASPVVSWSGPLAPGEKATITYSVRVNQPDVGDRRLVNAVTSETPGTDCAAAPVNPACATVVHVPSLKIVKTADRAGFKPGETVLYTVTVTNDGEVPFTASDPASFSDDLTDVLDDAKLSADDVTVSAGVIDFDSPVLTWTGPLGVGQTASVTYPVAVADPGTGNGALRDTATGPPDLALTCAVCEVELLSSGVSVSTKVVATTPNPDGSFTLVHDVTVTGGGSAPSTYDLSDTLRFGAGVMVNATSALDLSGSTVGWDGVGETSVVTGVIIAPGVSHTYRLTVTATPGATATGAATDCSLDAGETGTGFQSTATVTGTGGTRGATACEPIPRLSKAVQEESPKPNGDGTSENTAPGSVDPVWDEAASTIPLSTVDIVSDARSAHFTTARATDCTVTEGESGTGLSGIATLTGNGRAQQVDACAEAPNLVVGKQAVGTPVPGEDGTFTQIYDITVGNRGAGPAVYDLADQLWFGKGVAVESAAAMNTSPGSLPVKLSWDGRADTVLVSAVAIGGGVTHVYRITVVVTPDPDVTTGAAANCDLEPGETGTGFRAIATLSQNGRAQQAVACTAPPAISITKGVTAAVPNGDGTYTITYEIIVTNGGAGTGHYDLADSLEHGAGVELISADVVTPPAAGPSTGWDGTNDALVAGNVTIEGNSSHAYTTTVVVAPPDDPAPGALDCSLDSGESGTGARNTAKVTSNGVVEGATACAAFAHVSITKTVLPGSPKANGDATFTVVYQIDVQNSGAEPTTYDLTEELLPGNGISVVSATTTANPDWNGADEQKIANGVAIGAGERDTYLLTVVYVVNVVYATSTTTDCLVDDGETGSGFAGRAIATSHGMPRAASACAEAPVLSIKQTMIGLTPHEDGAHTAVYEIAVTNLGAGAGHYDLSDDLRFGSGVEVGKAAASAVDDAPVPDSRWDGAGGLISGARIDGGDTHVYRVTVALTSKATGKAMDCVVDLGESTTGLRNVATMFTNGVTEQAVACGALAGVSVAKEVVRTTRLADGYHEISYLITVANEGAASATYSLHDTLRYGVGTTVRSALIEGAPEWNGALQPVVRTDVPLAAGERHVYAVKVVAAPPAHARAESFDCVLDPDEEGTGALNTAAVVVDGVTKSASACAPFPGVTITREVLPGSPKAGPDGDVVVDYRITVVNHGAAPVIYDLDDRLHLRNGTEVTGLVVRMSPGVAPTNPGWNGRSDFWIARGVSLASGAGHSYVVTARVVPDEADGDAPNCAPAAGEDDSGLRDEATVTVDGIALTTEACAPFPVDELAATGVDLRSLCGVGFALLLTGGLLVFAARRRRAE</sequence>
<feature type="region of interest" description="Disordered" evidence="1">
    <location>
        <begin position="868"/>
        <end position="892"/>
    </location>
</feature>
<dbReference type="InterPro" id="IPR051172">
    <property type="entry name" value="Chlamydia_OmcB"/>
</dbReference>
<feature type="transmembrane region" description="Helical" evidence="2">
    <location>
        <begin position="1816"/>
        <end position="1837"/>
    </location>
</feature>
<keyword evidence="2" id="KW-1133">Transmembrane helix</keyword>
<dbReference type="EMBL" id="VSRL01000209">
    <property type="protein sequence ID" value="NKE61957.1"/>
    <property type="molecule type" value="Genomic_DNA"/>
</dbReference>
<keyword evidence="3" id="KW-0732">Signal</keyword>
<dbReference type="Gene3D" id="2.60.40.10">
    <property type="entry name" value="Immunoglobulins"/>
    <property type="match status" value="1"/>
</dbReference>
<evidence type="ECO:0000259" key="4">
    <source>
        <dbReference type="Pfam" id="PF25549"/>
    </source>
</evidence>